<dbReference type="PANTHER" id="PTHR43814">
    <property type="entry name" value="ARGININOSUCCINATE LYASE"/>
    <property type="match status" value="1"/>
</dbReference>
<feature type="domain" description="Fumarate lyase N-terminal" evidence="7">
    <location>
        <begin position="17"/>
        <end position="310"/>
    </location>
</feature>
<evidence type="ECO:0000256" key="1">
    <source>
        <dbReference type="ARBA" id="ARBA00000985"/>
    </source>
</evidence>
<evidence type="ECO:0000256" key="6">
    <source>
        <dbReference type="HAMAP-Rule" id="MF_00006"/>
    </source>
</evidence>
<evidence type="ECO:0000256" key="5">
    <source>
        <dbReference type="ARBA" id="ARBA00023239"/>
    </source>
</evidence>
<organism evidence="9 10">
    <name type="scientific">Ferrovibrio xuzhouensis</name>
    <dbReference type="NCBI Taxonomy" id="1576914"/>
    <lineage>
        <taxon>Bacteria</taxon>
        <taxon>Pseudomonadati</taxon>
        <taxon>Pseudomonadota</taxon>
        <taxon>Alphaproteobacteria</taxon>
        <taxon>Rhodospirillales</taxon>
        <taxon>Rhodospirillaceae</taxon>
        <taxon>Ferrovibrio</taxon>
    </lineage>
</organism>
<evidence type="ECO:0000313" key="9">
    <source>
        <dbReference type="EMBL" id="MFC3676744.1"/>
    </source>
</evidence>
<evidence type="ECO:0000256" key="4">
    <source>
        <dbReference type="ARBA" id="ARBA00022571"/>
    </source>
</evidence>
<dbReference type="GO" id="GO:0004056">
    <property type="term" value="F:argininosuccinate lyase activity"/>
    <property type="evidence" value="ECO:0007669"/>
    <property type="project" value="UniProtKB-EC"/>
</dbReference>
<dbReference type="InterPro" id="IPR000362">
    <property type="entry name" value="Fumarate_lyase_fam"/>
</dbReference>
<sequence>MSGGNHGDEPTRLWGARFRTPPDPALMALSRSPASHWRLIPYDIISSMAHARELERAGLLTATERGDICAMLQAILDDFTAGRIAPTEADEDIHTFVERVMTERLGPLGGKLRAGRSRNDQSANDLRLYLRHQSRRLVRGMLALQAVLIGQAEANIATIAPGFTHLQPAQPVLFAHQLLAHGQAFSRDIARLQDWDSRFSRSPLGAAALAGSAIAMHPELAAAELGYAAPTENSIDAVGNRDHVAEFLFALAMHGVHLSRLSEEIVLWSSRQFRWIALDDGFATGSSIMPQKKNADIAEITRGRSARLIGDLATMLVALKGLPLAYNRDLIEDKAAAFDAIDALTVVQPAITGLIRSMTVNVATLHRQSTEGFTLATEVADWLSRRGVPFAQAHEITGAVVRLCEERGIELEQLSAADLALVDPRLDISIKAALTPEAAVAARQGYGGTAPARVREQLGRLQQLCATQSDWCDTYRGPMPGA</sequence>
<dbReference type="EC" id="4.3.2.1" evidence="3 6"/>
<dbReference type="PRINTS" id="PR00149">
    <property type="entry name" value="FUMRATELYASE"/>
</dbReference>
<comment type="similarity">
    <text evidence="6">Belongs to the lyase 1 family. Argininosuccinate lyase subfamily.</text>
</comment>
<evidence type="ECO:0000259" key="7">
    <source>
        <dbReference type="Pfam" id="PF00206"/>
    </source>
</evidence>
<dbReference type="InterPro" id="IPR029419">
    <property type="entry name" value="Arg_succ_lyase_C"/>
</dbReference>
<keyword evidence="4 6" id="KW-0055">Arginine biosynthesis</keyword>
<comment type="subcellular location">
    <subcellularLocation>
        <location evidence="6">Cytoplasm</location>
    </subcellularLocation>
</comment>
<name>A0ABV7VHT0_9PROT</name>
<comment type="catalytic activity">
    <reaction evidence="1 6">
        <text>2-(N(omega)-L-arginino)succinate = fumarate + L-arginine</text>
        <dbReference type="Rhea" id="RHEA:24020"/>
        <dbReference type="ChEBI" id="CHEBI:29806"/>
        <dbReference type="ChEBI" id="CHEBI:32682"/>
        <dbReference type="ChEBI" id="CHEBI:57472"/>
        <dbReference type="EC" id="4.3.2.1"/>
    </reaction>
</comment>
<dbReference type="Gene3D" id="1.20.200.10">
    <property type="entry name" value="Fumarase/aspartase (Central domain)"/>
    <property type="match status" value="1"/>
</dbReference>
<evidence type="ECO:0000256" key="3">
    <source>
        <dbReference type="ARBA" id="ARBA00012338"/>
    </source>
</evidence>
<dbReference type="Pfam" id="PF00206">
    <property type="entry name" value="Lyase_1"/>
    <property type="match status" value="1"/>
</dbReference>
<keyword evidence="6" id="KW-0028">Amino-acid biosynthesis</keyword>
<proteinExistence type="inferred from homology"/>
<dbReference type="PRINTS" id="PR00145">
    <property type="entry name" value="ARGSUCLYASE"/>
</dbReference>
<dbReference type="Gene3D" id="1.10.40.30">
    <property type="entry name" value="Fumarase/aspartase (C-terminal domain)"/>
    <property type="match status" value="1"/>
</dbReference>
<dbReference type="PANTHER" id="PTHR43814:SF1">
    <property type="entry name" value="ARGININOSUCCINATE LYASE"/>
    <property type="match status" value="1"/>
</dbReference>
<dbReference type="CDD" id="cd01359">
    <property type="entry name" value="Argininosuccinate_lyase"/>
    <property type="match status" value="1"/>
</dbReference>
<dbReference type="InterPro" id="IPR020557">
    <property type="entry name" value="Fumarate_lyase_CS"/>
</dbReference>
<dbReference type="EMBL" id="JBHRYJ010000003">
    <property type="protein sequence ID" value="MFC3676744.1"/>
    <property type="molecule type" value="Genomic_DNA"/>
</dbReference>
<dbReference type="InterPro" id="IPR008948">
    <property type="entry name" value="L-Aspartase-like"/>
</dbReference>
<dbReference type="Gene3D" id="1.10.275.10">
    <property type="entry name" value="Fumarase/aspartase (N-terminal domain)"/>
    <property type="match status" value="1"/>
</dbReference>
<evidence type="ECO:0000256" key="2">
    <source>
        <dbReference type="ARBA" id="ARBA00004941"/>
    </source>
</evidence>
<accession>A0ABV7VHT0</accession>
<dbReference type="HAMAP" id="MF_00006">
    <property type="entry name" value="Arg_succ_lyase"/>
    <property type="match status" value="1"/>
</dbReference>
<comment type="caution">
    <text evidence="9">The sequence shown here is derived from an EMBL/GenBank/DDBJ whole genome shotgun (WGS) entry which is preliminary data.</text>
</comment>
<evidence type="ECO:0000259" key="8">
    <source>
        <dbReference type="Pfam" id="PF14698"/>
    </source>
</evidence>
<keyword evidence="10" id="KW-1185">Reference proteome</keyword>
<reference evidence="10" key="1">
    <citation type="journal article" date="2019" name="Int. J. Syst. Evol. Microbiol.">
        <title>The Global Catalogue of Microorganisms (GCM) 10K type strain sequencing project: providing services to taxonomists for standard genome sequencing and annotation.</title>
        <authorList>
            <consortium name="The Broad Institute Genomics Platform"/>
            <consortium name="The Broad Institute Genome Sequencing Center for Infectious Disease"/>
            <person name="Wu L."/>
            <person name="Ma J."/>
        </authorList>
    </citation>
    <scope>NUCLEOTIDE SEQUENCE [LARGE SCALE GENOMIC DNA]</scope>
    <source>
        <strain evidence="10">KCTC 42182</strain>
    </source>
</reference>
<dbReference type="NCBIfam" id="TIGR00838">
    <property type="entry name" value="argH"/>
    <property type="match status" value="1"/>
</dbReference>
<dbReference type="InterPro" id="IPR022761">
    <property type="entry name" value="Fumarate_lyase_N"/>
</dbReference>
<dbReference type="PROSITE" id="PS00163">
    <property type="entry name" value="FUMARATE_LYASES"/>
    <property type="match status" value="1"/>
</dbReference>
<protein>
    <recommendedName>
        <fullName evidence="3 6">Argininosuccinate lyase</fullName>
        <shortName evidence="6">ASAL</shortName>
        <ecNumber evidence="3 6">4.3.2.1</ecNumber>
    </recommendedName>
    <alternativeName>
        <fullName evidence="6">Arginosuccinase</fullName>
    </alternativeName>
</protein>
<comment type="pathway">
    <text evidence="2 6">Amino-acid biosynthesis; L-arginine biosynthesis; L-arginine from L-ornithine and carbamoyl phosphate: step 3/3.</text>
</comment>
<dbReference type="SUPFAM" id="SSF48557">
    <property type="entry name" value="L-aspartase-like"/>
    <property type="match status" value="1"/>
</dbReference>
<keyword evidence="6" id="KW-0963">Cytoplasm</keyword>
<gene>
    <name evidence="6 9" type="primary">argH</name>
    <name evidence="9" type="ORF">ACFOOQ_14395</name>
</gene>
<dbReference type="InterPro" id="IPR024083">
    <property type="entry name" value="Fumarase/histidase_N"/>
</dbReference>
<keyword evidence="5 6" id="KW-0456">Lyase</keyword>
<dbReference type="InterPro" id="IPR009049">
    <property type="entry name" value="Argininosuccinate_lyase"/>
</dbReference>
<dbReference type="Proteomes" id="UP001595711">
    <property type="component" value="Unassembled WGS sequence"/>
</dbReference>
<dbReference type="RefSeq" id="WP_379727868.1">
    <property type="nucleotide sequence ID" value="NZ_JBHRYJ010000003.1"/>
</dbReference>
<evidence type="ECO:0000313" key="10">
    <source>
        <dbReference type="Proteomes" id="UP001595711"/>
    </source>
</evidence>
<feature type="domain" description="Argininosuccinate lyase C-terminal" evidence="8">
    <location>
        <begin position="373"/>
        <end position="441"/>
    </location>
</feature>
<dbReference type="Pfam" id="PF14698">
    <property type="entry name" value="ASL_C2"/>
    <property type="match status" value="1"/>
</dbReference>